<evidence type="ECO:0000313" key="2">
    <source>
        <dbReference type="EMBL" id="GAA0874903.1"/>
    </source>
</evidence>
<feature type="signal peptide" evidence="1">
    <location>
        <begin position="1"/>
        <end position="19"/>
    </location>
</feature>
<feature type="chain" id="PRO_5046729379" evidence="1">
    <location>
        <begin position="20"/>
        <end position="466"/>
    </location>
</feature>
<dbReference type="Gene3D" id="2.40.160.10">
    <property type="entry name" value="Porin"/>
    <property type="match status" value="1"/>
</dbReference>
<name>A0ABP3XZR9_9FLAO</name>
<dbReference type="EMBL" id="BAAAFH010000007">
    <property type="protein sequence ID" value="GAA0874903.1"/>
    <property type="molecule type" value="Genomic_DNA"/>
</dbReference>
<reference evidence="3" key="1">
    <citation type="journal article" date="2019" name="Int. J. Syst. Evol. Microbiol.">
        <title>The Global Catalogue of Microorganisms (GCM) 10K type strain sequencing project: providing services to taxonomists for standard genome sequencing and annotation.</title>
        <authorList>
            <consortium name="The Broad Institute Genomics Platform"/>
            <consortium name="The Broad Institute Genome Sequencing Center for Infectious Disease"/>
            <person name="Wu L."/>
            <person name="Ma J."/>
        </authorList>
    </citation>
    <scope>NUCLEOTIDE SEQUENCE [LARGE SCALE GENOMIC DNA]</scope>
    <source>
        <strain evidence="3">JCM 16083</strain>
    </source>
</reference>
<gene>
    <name evidence="2" type="ORF">GCM10009118_13110</name>
</gene>
<proteinExistence type="predicted"/>
<dbReference type="RefSeq" id="WP_343785825.1">
    <property type="nucleotide sequence ID" value="NZ_BAAAFH010000007.1"/>
</dbReference>
<dbReference type="InterPro" id="IPR023614">
    <property type="entry name" value="Porin_dom_sf"/>
</dbReference>
<keyword evidence="1" id="KW-0732">Signal</keyword>
<accession>A0ABP3XZR9</accession>
<dbReference type="Proteomes" id="UP001501126">
    <property type="component" value="Unassembled WGS sequence"/>
</dbReference>
<keyword evidence="3" id="KW-1185">Reference proteome</keyword>
<evidence type="ECO:0000313" key="3">
    <source>
        <dbReference type="Proteomes" id="UP001501126"/>
    </source>
</evidence>
<comment type="caution">
    <text evidence="2">The sequence shown here is derived from an EMBL/GenBank/DDBJ whole genome shotgun (WGS) entry which is preliminary data.</text>
</comment>
<evidence type="ECO:0000256" key="1">
    <source>
        <dbReference type="SAM" id="SignalP"/>
    </source>
</evidence>
<sequence>MKRVITALLILFGATNLIAQHHTDSLHTSRQSDTTIRRTLGKDLRFGHFEFHTRSFLMGTVNRGVLSDYSTMAVGAGLGYYSPSWKGFHVGLSGFFVFQVFQDNIYEKDPVTGKSNRYEILMFDINDYHNTHDLDRLEELFISYENKGFTAILGRQKFESPLLNGQDNRMRPNVFSGISLNYKVKNWEFLANWFNQVTIRGTVDWYSIQSSLGVYSTGRNPLESTESYKGNIHSYGIGVTGVKHQTKNWKNQIWNYNADNIFNTTFARSEYAFTKKNWRFLTGIEGFYETPLNNGGNADQTKTYLLKNERAFGAGARLGFKVKGHQLTFNYLGISNIGRFLFPREWGREQFFASLPRERFEGAGDVNALTVKYRYTIPKKNFYVELGANYTDNIQYTDIDLNKYGLTSYYHFTGTLDYKFKGYLDGLELKFLAVHKRATDPDNLPDKYRINKVEMWNLNFVIDYWF</sequence>
<protein>
    <submittedName>
        <fullName evidence="2">Uncharacterized protein</fullName>
    </submittedName>
</protein>
<organism evidence="2 3">
    <name type="scientific">Wandonia haliotis</name>
    <dbReference type="NCBI Taxonomy" id="574963"/>
    <lineage>
        <taxon>Bacteria</taxon>
        <taxon>Pseudomonadati</taxon>
        <taxon>Bacteroidota</taxon>
        <taxon>Flavobacteriia</taxon>
        <taxon>Flavobacteriales</taxon>
        <taxon>Crocinitomicaceae</taxon>
        <taxon>Wandonia</taxon>
    </lineage>
</organism>